<organism evidence="6 7">
    <name type="scientific">Ectorhizobium quercum</name>
    <dbReference type="NCBI Taxonomy" id="2965071"/>
    <lineage>
        <taxon>Bacteria</taxon>
        <taxon>Pseudomonadati</taxon>
        <taxon>Pseudomonadota</taxon>
        <taxon>Alphaproteobacteria</taxon>
        <taxon>Hyphomicrobiales</taxon>
        <taxon>Rhizobiaceae</taxon>
        <taxon>Ectorhizobium</taxon>
    </lineage>
</organism>
<dbReference type="InterPro" id="IPR046348">
    <property type="entry name" value="SIS_dom_sf"/>
</dbReference>
<dbReference type="Proteomes" id="UP001208771">
    <property type="component" value="Unassembled WGS sequence"/>
</dbReference>
<dbReference type="PROSITE" id="PS51464">
    <property type="entry name" value="SIS"/>
    <property type="match status" value="1"/>
</dbReference>
<evidence type="ECO:0000313" key="7">
    <source>
        <dbReference type="Proteomes" id="UP001208771"/>
    </source>
</evidence>
<dbReference type="Gene3D" id="3.40.50.10490">
    <property type="entry name" value="Glucose-6-phosphate isomerase like protein, domain 1"/>
    <property type="match status" value="1"/>
</dbReference>
<evidence type="ECO:0000256" key="1">
    <source>
        <dbReference type="ARBA" id="ARBA00023015"/>
    </source>
</evidence>
<dbReference type="CDD" id="cd05013">
    <property type="entry name" value="SIS_RpiR"/>
    <property type="match status" value="1"/>
</dbReference>
<dbReference type="GO" id="GO:0097367">
    <property type="term" value="F:carbohydrate derivative binding"/>
    <property type="evidence" value="ECO:0007669"/>
    <property type="project" value="InterPro"/>
</dbReference>
<evidence type="ECO:0000256" key="3">
    <source>
        <dbReference type="ARBA" id="ARBA00023163"/>
    </source>
</evidence>
<dbReference type="Pfam" id="PF01418">
    <property type="entry name" value="HTH_6"/>
    <property type="match status" value="1"/>
</dbReference>
<proteinExistence type="predicted"/>
<dbReference type="PANTHER" id="PTHR30514">
    <property type="entry name" value="GLUCOKINASE"/>
    <property type="match status" value="1"/>
</dbReference>
<dbReference type="SUPFAM" id="SSF53697">
    <property type="entry name" value="SIS domain"/>
    <property type="match status" value="1"/>
</dbReference>
<dbReference type="InterPro" id="IPR036388">
    <property type="entry name" value="WH-like_DNA-bd_sf"/>
</dbReference>
<dbReference type="GO" id="GO:0003677">
    <property type="term" value="F:DNA binding"/>
    <property type="evidence" value="ECO:0007669"/>
    <property type="project" value="UniProtKB-KW"/>
</dbReference>
<accession>A0AAE3N1L9</accession>
<dbReference type="Gene3D" id="1.10.10.10">
    <property type="entry name" value="Winged helix-like DNA-binding domain superfamily/Winged helix DNA-binding domain"/>
    <property type="match status" value="1"/>
</dbReference>
<comment type="caution">
    <text evidence="6">The sequence shown here is derived from an EMBL/GenBank/DDBJ whole genome shotgun (WGS) entry which is preliminary data.</text>
</comment>
<sequence>MDLFHALSDEDGRLSGLEKKLARLVLEDVDFVVNSSIIDLAGRAGVSPPTVTRFCRRLGCQGYSDFKVQLARMTYVGLRYLKPEAPTATPAEVAGDIVTKAQNALFQLHRQLDLAVLEKAAHLLRGADFIQAFGASGNSAMIVNELHNRLFRLGCRINASNDHNMNLMLSAAAQPGTVVFGSSFTGRDLGLVHCLDLLRQRAIPTIVITQSQSPVADAADVVIAVDLPEGKNIFRPTSTRYAYLGAIDILANLVAYADRNTALKALRSIKEELVRNRDGDDRQLLGD</sequence>
<name>A0AAE3N1L9_9HYPH</name>
<dbReference type="InterPro" id="IPR047640">
    <property type="entry name" value="RpiR-like"/>
</dbReference>
<dbReference type="PROSITE" id="PS51071">
    <property type="entry name" value="HTH_RPIR"/>
    <property type="match status" value="1"/>
</dbReference>
<keyword evidence="2" id="KW-0238">DNA-binding</keyword>
<evidence type="ECO:0000313" key="6">
    <source>
        <dbReference type="EMBL" id="MCX8998292.1"/>
    </source>
</evidence>
<protein>
    <submittedName>
        <fullName evidence="6">MurR/RpiR family transcriptional regulator</fullName>
    </submittedName>
</protein>
<dbReference type="RefSeq" id="WP_306412073.1">
    <property type="nucleotide sequence ID" value="NZ_JANFPI010000004.1"/>
</dbReference>
<dbReference type="PANTHER" id="PTHR30514:SF1">
    <property type="entry name" value="HTH-TYPE TRANSCRIPTIONAL REGULATOR HEXR-RELATED"/>
    <property type="match status" value="1"/>
</dbReference>
<evidence type="ECO:0000259" key="5">
    <source>
        <dbReference type="PROSITE" id="PS51464"/>
    </source>
</evidence>
<keyword evidence="1" id="KW-0805">Transcription regulation</keyword>
<dbReference type="InterPro" id="IPR035472">
    <property type="entry name" value="RpiR-like_SIS"/>
</dbReference>
<gene>
    <name evidence="6" type="ORF">NOF55_14355</name>
</gene>
<keyword evidence="7" id="KW-1185">Reference proteome</keyword>
<evidence type="ECO:0000259" key="4">
    <source>
        <dbReference type="PROSITE" id="PS51071"/>
    </source>
</evidence>
<dbReference type="EMBL" id="JANFPI010000004">
    <property type="protein sequence ID" value="MCX8998292.1"/>
    <property type="molecule type" value="Genomic_DNA"/>
</dbReference>
<feature type="domain" description="HTH rpiR-type" evidence="4">
    <location>
        <begin position="1"/>
        <end position="77"/>
    </location>
</feature>
<dbReference type="GO" id="GO:1901135">
    <property type="term" value="P:carbohydrate derivative metabolic process"/>
    <property type="evidence" value="ECO:0007669"/>
    <property type="project" value="InterPro"/>
</dbReference>
<keyword evidence="3" id="KW-0804">Transcription</keyword>
<reference evidence="6" key="1">
    <citation type="submission" date="2022-07" db="EMBL/GenBank/DDBJ databases">
        <title>Ectorhizobium quercum gen.nov., sp. nov.</title>
        <authorList>
            <person name="Ma T."/>
            <person name="Li Y."/>
        </authorList>
    </citation>
    <scope>NUCLEOTIDE SEQUENCE</scope>
    <source>
        <strain evidence="6">BDR2-2</strain>
    </source>
</reference>
<dbReference type="InterPro" id="IPR000281">
    <property type="entry name" value="HTH_RpiR"/>
</dbReference>
<dbReference type="AlphaFoldDB" id="A0AAE3N1L9"/>
<dbReference type="InterPro" id="IPR009057">
    <property type="entry name" value="Homeodomain-like_sf"/>
</dbReference>
<dbReference type="SUPFAM" id="SSF46689">
    <property type="entry name" value="Homeodomain-like"/>
    <property type="match status" value="1"/>
</dbReference>
<dbReference type="InterPro" id="IPR001347">
    <property type="entry name" value="SIS_dom"/>
</dbReference>
<dbReference type="Pfam" id="PF01380">
    <property type="entry name" value="SIS"/>
    <property type="match status" value="1"/>
</dbReference>
<dbReference type="GO" id="GO:0003700">
    <property type="term" value="F:DNA-binding transcription factor activity"/>
    <property type="evidence" value="ECO:0007669"/>
    <property type="project" value="InterPro"/>
</dbReference>
<feature type="domain" description="SIS" evidence="5">
    <location>
        <begin position="120"/>
        <end position="272"/>
    </location>
</feature>
<evidence type="ECO:0000256" key="2">
    <source>
        <dbReference type="ARBA" id="ARBA00023125"/>
    </source>
</evidence>